<accession>A0A2W5KPA8</accession>
<reference evidence="1 2" key="1">
    <citation type="submission" date="2017-08" db="EMBL/GenBank/DDBJ databases">
        <title>Infants hospitalized years apart are colonized by the same room-sourced microbial strains.</title>
        <authorList>
            <person name="Brooks B."/>
            <person name="Olm M.R."/>
            <person name="Firek B.A."/>
            <person name="Baker R."/>
            <person name="Thomas B.C."/>
            <person name="Morowitz M.J."/>
            <person name="Banfield J.F."/>
        </authorList>
    </citation>
    <scope>NUCLEOTIDE SEQUENCE [LARGE SCALE GENOMIC DNA]</scope>
    <source>
        <strain evidence="1">S2_005_003_R2_42</strain>
    </source>
</reference>
<dbReference type="Proteomes" id="UP000249046">
    <property type="component" value="Unassembled WGS sequence"/>
</dbReference>
<proteinExistence type="predicted"/>
<protein>
    <recommendedName>
        <fullName evidence="3">Metallothionein</fullName>
    </recommendedName>
</protein>
<gene>
    <name evidence="1" type="ORF">DI564_05705</name>
</gene>
<organism evidence="1 2">
    <name type="scientific">Rhodanobacter denitrificans</name>
    <dbReference type="NCBI Taxonomy" id="666685"/>
    <lineage>
        <taxon>Bacteria</taxon>
        <taxon>Pseudomonadati</taxon>
        <taxon>Pseudomonadota</taxon>
        <taxon>Gammaproteobacteria</taxon>
        <taxon>Lysobacterales</taxon>
        <taxon>Rhodanobacteraceae</taxon>
        <taxon>Rhodanobacter</taxon>
    </lineage>
</organism>
<name>A0A2W5KPA8_9GAMM</name>
<dbReference type="AlphaFoldDB" id="A0A2W5KPA8"/>
<comment type="caution">
    <text evidence="1">The sequence shown here is derived from an EMBL/GenBank/DDBJ whole genome shotgun (WGS) entry which is preliminary data.</text>
</comment>
<sequence>MAETMATSRCGRNGCGCLVDDGQTYCSPHCANATANTPLAAVDDRCGCGHGGCDHQHAATADLAAVFAAADEREP</sequence>
<evidence type="ECO:0000313" key="2">
    <source>
        <dbReference type="Proteomes" id="UP000249046"/>
    </source>
</evidence>
<dbReference type="EMBL" id="QFPO01000004">
    <property type="protein sequence ID" value="PZQ17308.1"/>
    <property type="molecule type" value="Genomic_DNA"/>
</dbReference>
<evidence type="ECO:0008006" key="3">
    <source>
        <dbReference type="Google" id="ProtNLM"/>
    </source>
</evidence>
<evidence type="ECO:0000313" key="1">
    <source>
        <dbReference type="EMBL" id="PZQ17308.1"/>
    </source>
</evidence>